<keyword evidence="2" id="KW-0456">Lyase</keyword>
<dbReference type="EMBL" id="UINC01001451">
    <property type="protein sequence ID" value="SUZ81034.1"/>
    <property type="molecule type" value="Genomic_DNA"/>
</dbReference>
<protein>
    <recommendedName>
        <fullName evidence="3">Phosphomevalonate dehydratase large subunit-like domain-containing protein</fullName>
    </recommendedName>
</protein>
<proteinExistence type="predicted"/>
<dbReference type="PANTHER" id="PTHR36577:SF3">
    <property type="entry name" value="DUF521 DOMAIN PROTEIN (AFU_ORTHOLOGUE AFUA_6G00490)"/>
    <property type="match status" value="1"/>
</dbReference>
<dbReference type="AlphaFoldDB" id="A0A381QPZ3"/>
<reference evidence="4" key="1">
    <citation type="submission" date="2018-05" db="EMBL/GenBank/DDBJ databases">
        <authorList>
            <person name="Lanie J.A."/>
            <person name="Ng W.-L."/>
            <person name="Kazmierczak K.M."/>
            <person name="Andrzejewski T.M."/>
            <person name="Davidsen T.M."/>
            <person name="Wayne K.J."/>
            <person name="Tettelin H."/>
            <person name="Glass J.I."/>
            <person name="Rusch D."/>
            <person name="Podicherti R."/>
            <person name="Tsui H.-C.T."/>
            <person name="Winkler M.E."/>
        </authorList>
    </citation>
    <scope>NUCLEOTIDE SEQUENCE</scope>
</reference>
<gene>
    <name evidence="4" type="ORF">METZ01_LOCUS33888</name>
</gene>
<evidence type="ECO:0000259" key="3">
    <source>
        <dbReference type="Pfam" id="PF04412"/>
    </source>
</evidence>
<name>A0A381QPZ3_9ZZZZ</name>
<evidence type="ECO:0000256" key="1">
    <source>
        <dbReference type="ARBA" id="ARBA00023004"/>
    </source>
</evidence>
<sequence>MNLSEFDRSCLAGDLGKASQFAMSILMRIGEIQSAAEMIDITRAHIDSTLFQGDATLEFAEKLAHMGAKVVVPTTLNVSGVDENGWQDWAVPAEWAEKAHRQMLAYQSMGTEATWTCAPYQVSEKPSFGEQIAWGESNAVAFANSVLGARTIQYPDLLDVCAAITGRVPAVGLHLNENRAGEILLKLIDIPEDLQIDDLFAPVLGHLLGTIADDRVPVVEGLTVELAEDQLKAICAGGASSGAVHLFHIVGQTPEALTRAEAFQGNEPTDVHDINLRDLRHIRSELDSSQGKALDMVVLGSPHFSLAEFRKLKPMLEGQQCHTDVDFLVTSSRAMVKLARDSGLLDTLEAFGGKVTVDTCILTTPMLFPETRRLMTNSAKYAYYSPGLLDAEVAFGSMADCVRSAISGRVRMNNSLWDS</sequence>
<dbReference type="GO" id="GO:0016829">
    <property type="term" value="F:lyase activity"/>
    <property type="evidence" value="ECO:0007669"/>
    <property type="project" value="UniProtKB-KW"/>
</dbReference>
<dbReference type="PANTHER" id="PTHR36577">
    <property type="entry name" value="DUF521 DOMAIN PROTEIN (AFU_ORTHOLOGUE AFUA_6G00490)"/>
    <property type="match status" value="1"/>
</dbReference>
<accession>A0A381QPZ3</accession>
<evidence type="ECO:0000256" key="2">
    <source>
        <dbReference type="ARBA" id="ARBA00023239"/>
    </source>
</evidence>
<feature type="domain" description="Phosphomevalonate dehydratase large subunit-like" evidence="3">
    <location>
        <begin position="1"/>
        <end position="403"/>
    </location>
</feature>
<dbReference type="InterPro" id="IPR007506">
    <property type="entry name" value="PMDh-L-like_dom"/>
</dbReference>
<keyword evidence="1" id="KW-0408">Iron</keyword>
<dbReference type="Pfam" id="PF04412">
    <property type="entry name" value="AcnX"/>
    <property type="match status" value="1"/>
</dbReference>
<evidence type="ECO:0000313" key="4">
    <source>
        <dbReference type="EMBL" id="SUZ81034.1"/>
    </source>
</evidence>
<organism evidence="4">
    <name type="scientific">marine metagenome</name>
    <dbReference type="NCBI Taxonomy" id="408172"/>
    <lineage>
        <taxon>unclassified sequences</taxon>
        <taxon>metagenomes</taxon>
        <taxon>ecological metagenomes</taxon>
    </lineage>
</organism>
<dbReference type="CDD" id="cd01355">
    <property type="entry name" value="AcnX"/>
    <property type="match status" value="1"/>
</dbReference>